<keyword evidence="1" id="KW-0812">Transmembrane</keyword>
<name>A0ABW4SCD2_9BACL</name>
<dbReference type="InterPro" id="IPR025618">
    <property type="entry name" value="YtpI"/>
</dbReference>
<dbReference type="EMBL" id="JBHUGI010000006">
    <property type="protein sequence ID" value="MFD1927142.1"/>
    <property type="molecule type" value="Genomic_DNA"/>
</dbReference>
<keyword evidence="3" id="KW-1185">Reference proteome</keyword>
<organism evidence="2 3">
    <name type="scientific">Sporosarcina siberiensis</name>
    <dbReference type="NCBI Taxonomy" id="1365606"/>
    <lineage>
        <taxon>Bacteria</taxon>
        <taxon>Bacillati</taxon>
        <taxon>Bacillota</taxon>
        <taxon>Bacilli</taxon>
        <taxon>Bacillales</taxon>
        <taxon>Caryophanaceae</taxon>
        <taxon>Sporosarcina</taxon>
    </lineage>
</organism>
<protein>
    <submittedName>
        <fullName evidence="2">YtpI family protein</fullName>
    </submittedName>
</protein>
<dbReference type="Proteomes" id="UP001597218">
    <property type="component" value="Unassembled WGS sequence"/>
</dbReference>
<evidence type="ECO:0000313" key="2">
    <source>
        <dbReference type="EMBL" id="MFD1927142.1"/>
    </source>
</evidence>
<keyword evidence="1" id="KW-0472">Membrane</keyword>
<feature type="transmembrane region" description="Helical" evidence="1">
    <location>
        <begin position="64"/>
        <end position="82"/>
    </location>
</feature>
<sequence length="104" mass="12201">MFNLIFVFFIIVSAVFYLYFKTRQFRTTYMLPIRKKMYAGMAGASLGVLLISFGLNQFTLDVGITRYIIAAVFIPLGLYVSVNNYRRYKHYNRFVVEEAELNQN</sequence>
<dbReference type="RefSeq" id="WP_381535797.1">
    <property type="nucleotide sequence ID" value="NZ_JBHUGI010000006.1"/>
</dbReference>
<comment type="caution">
    <text evidence="2">The sequence shown here is derived from an EMBL/GenBank/DDBJ whole genome shotgun (WGS) entry which is preliminary data.</text>
</comment>
<proteinExistence type="predicted"/>
<dbReference type="Pfam" id="PF14007">
    <property type="entry name" value="YtpI"/>
    <property type="match status" value="1"/>
</dbReference>
<feature type="transmembrane region" description="Helical" evidence="1">
    <location>
        <begin position="6"/>
        <end position="25"/>
    </location>
</feature>
<accession>A0ABW4SCD2</accession>
<feature type="transmembrane region" description="Helical" evidence="1">
    <location>
        <begin position="37"/>
        <end position="58"/>
    </location>
</feature>
<evidence type="ECO:0000256" key="1">
    <source>
        <dbReference type="SAM" id="Phobius"/>
    </source>
</evidence>
<reference evidence="3" key="1">
    <citation type="journal article" date="2019" name="Int. J. Syst. Evol. Microbiol.">
        <title>The Global Catalogue of Microorganisms (GCM) 10K type strain sequencing project: providing services to taxonomists for standard genome sequencing and annotation.</title>
        <authorList>
            <consortium name="The Broad Institute Genomics Platform"/>
            <consortium name="The Broad Institute Genome Sequencing Center for Infectious Disease"/>
            <person name="Wu L."/>
            <person name="Ma J."/>
        </authorList>
    </citation>
    <scope>NUCLEOTIDE SEQUENCE [LARGE SCALE GENOMIC DNA]</scope>
    <source>
        <strain evidence="3">CGMCC 4.7177</strain>
    </source>
</reference>
<keyword evidence="1" id="KW-1133">Transmembrane helix</keyword>
<evidence type="ECO:0000313" key="3">
    <source>
        <dbReference type="Proteomes" id="UP001597218"/>
    </source>
</evidence>
<gene>
    <name evidence="2" type="ORF">ACFSFY_03585</name>
</gene>